<dbReference type="HOGENOM" id="CLU_2537951_0_0_5"/>
<evidence type="ECO:0000256" key="1">
    <source>
        <dbReference type="SAM" id="MobiDB-lite"/>
    </source>
</evidence>
<name>C6XJD3_HIRBI</name>
<dbReference type="OrthoDB" id="9866768at2"/>
<organism evidence="2 3">
    <name type="scientific">Hirschia baltica (strain ATCC 49814 / DSM 5838 / IFAM 1418)</name>
    <dbReference type="NCBI Taxonomy" id="582402"/>
    <lineage>
        <taxon>Bacteria</taxon>
        <taxon>Pseudomonadati</taxon>
        <taxon>Pseudomonadota</taxon>
        <taxon>Alphaproteobacteria</taxon>
        <taxon>Hyphomonadales</taxon>
        <taxon>Hyphomonadaceae</taxon>
        <taxon>Hirschia</taxon>
    </lineage>
</organism>
<feature type="region of interest" description="Disordered" evidence="1">
    <location>
        <begin position="57"/>
        <end position="83"/>
    </location>
</feature>
<proteinExistence type="predicted"/>
<gene>
    <name evidence="2" type="ordered locus">Hbal_1540</name>
</gene>
<dbReference type="EMBL" id="CP001678">
    <property type="protein sequence ID" value="ACT59228.1"/>
    <property type="molecule type" value="Genomic_DNA"/>
</dbReference>
<accession>C6XJD3</accession>
<protein>
    <submittedName>
        <fullName evidence="2">Uncharacterized protein</fullName>
    </submittedName>
</protein>
<dbReference type="AlphaFoldDB" id="C6XJD3"/>
<dbReference type="RefSeq" id="WP_015827378.1">
    <property type="nucleotide sequence ID" value="NC_012982.1"/>
</dbReference>
<keyword evidence="3" id="KW-1185">Reference proteome</keyword>
<sequence>MKSYEVLARRYCAFLGENPDEEIEGLPVWRIALADLEAAINALETFGVSARSPMNDHEILIPNDGSGNKPVPRPNGPKLRRVA</sequence>
<evidence type="ECO:0000313" key="2">
    <source>
        <dbReference type="EMBL" id="ACT59228.1"/>
    </source>
</evidence>
<dbReference type="KEGG" id="hba:Hbal_1540"/>
<evidence type="ECO:0000313" key="3">
    <source>
        <dbReference type="Proteomes" id="UP000002745"/>
    </source>
</evidence>
<dbReference type="Proteomes" id="UP000002745">
    <property type="component" value="Chromosome"/>
</dbReference>
<reference evidence="3" key="1">
    <citation type="journal article" date="2011" name="J. Bacteriol.">
        <title>Genome sequences of eight morphologically diverse alphaproteobacteria.</title>
        <authorList>
            <consortium name="US DOE Joint Genome Institute"/>
            <person name="Brown P.J."/>
            <person name="Kysela D.T."/>
            <person name="Buechlein A."/>
            <person name="Hemmerich C."/>
            <person name="Brun Y.V."/>
        </authorList>
    </citation>
    <scope>NUCLEOTIDE SEQUENCE [LARGE SCALE GENOMIC DNA]</scope>
    <source>
        <strain evidence="3">ATCC 49814 / DSM 5838 / IFAM 1418</strain>
    </source>
</reference>